<accession>A0ABS5TQ01</accession>
<keyword evidence="2" id="KW-1185">Reference proteome</keyword>
<organism evidence="1 2">
    <name type="scientific">Kineosporia corallincola</name>
    <dbReference type="NCBI Taxonomy" id="2835133"/>
    <lineage>
        <taxon>Bacteria</taxon>
        <taxon>Bacillati</taxon>
        <taxon>Actinomycetota</taxon>
        <taxon>Actinomycetes</taxon>
        <taxon>Kineosporiales</taxon>
        <taxon>Kineosporiaceae</taxon>
        <taxon>Kineosporia</taxon>
    </lineage>
</organism>
<protein>
    <recommendedName>
        <fullName evidence="3">AbiJ-NTD3 domain-containing protein</fullName>
    </recommendedName>
</protein>
<evidence type="ECO:0000313" key="1">
    <source>
        <dbReference type="EMBL" id="MBT0773157.1"/>
    </source>
</evidence>
<dbReference type="RefSeq" id="WP_214159685.1">
    <property type="nucleotide sequence ID" value="NZ_JAHBAY010000015.1"/>
</dbReference>
<evidence type="ECO:0008006" key="3">
    <source>
        <dbReference type="Google" id="ProtNLM"/>
    </source>
</evidence>
<reference evidence="1 2" key="1">
    <citation type="submission" date="2021-05" db="EMBL/GenBank/DDBJ databases">
        <title>Kineosporia and Streptomyces sp. nov. two new marine actinobacteria isolated from Coral.</title>
        <authorList>
            <person name="Buangrab K."/>
            <person name="Sutthacheep M."/>
            <person name="Yeemin T."/>
            <person name="Harunari E."/>
            <person name="Igarashi Y."/>
            <person name="Kanchanasin P."/>
            <person name="Tanasupawat S."/>
            <person name="Phongsopitanun W."/>
        </authorList>
    </citation>
    <scope>NUCLEOTIDE SEQUENCE [LARGE SCALE GENOMIC DNA]</scope>
    <source>
        <strain evidence="1 2">J2-2</strain>
    </source>
</reference>
<sequence length="303" mass="34497">MSETRSNLDLILSDELKLAWPHPASLDEVAPELTKRELIRAYTPGWTLAQLIALSRRIVVDLALSADLSRLRALIDAYAQRGGVGSPAKNLIFAANGPKPKLVLRDAVSNDVEITENGQYCLVFEKPIPADGLTFQRLIDWWREREELQQMSDRDVGLHLHDRLLASLGNNGAERLLFDTYSRRYRTHGFDIPALIPQVYLHYDPYTRATRGAASSPLMRQRMDFLLLFSDRHRIVIEVDGRQHYADDTGRANTTLYAEMMAEDRRLRLAGYEVYRFGGKELEAPTATSMLTSFFDDLQQKMA</sequence>
<dbReference type="Proteomes" id="UP001197247">
    <property type="component" value="Unassembled WGS sequence"/>
</dbReference>
<name>A0ABS5TQ01_9ACTN</name>
<evidence type="ECO:0000313" key="2">
    <source>
        <dbReference type="Proteomes" id="UP001197247"/>
    </source>
</evidence>
<gene>
    <name evidence="1" type="ORF">KIH74_29710</name>
</gene>
<proteinExistence type="predicted"/>
<comment type="caution">
    <text evidence="1">The sequence shown here is derived from an EMBL/GenBank/DDBJ whole genome shotgun (WGS) entry which is preliminary data.</text>
</comment>
<dbReference type="EMBL" id="JAHBAY010000015">
    <property type="protein sequence ID" value="MBT0773157.1"/>
    <property type="molecule type" value="Genomic_DNA"/>
</dbReference>